<dbReference type="InterPro" id="IPR037185">
    <property type="entry name" value="EmrE-like"/>
</dbReference>
<dbReference type="AlphaFoldDB" id="A0AAV5AQG1"/>
<dbReference type="SUPFAM" id="SSF103481">
    <property type="entry name" value="Multidrug resistance efflux transporter EmrE"/>
    <property type="match status" value="1"/>
</dbReference>
<gene>
    <name evidence="7" type="ORF">Clacol_010281</name>
</gene>
<comment type="caution">
    <text evidence="7">The sequence shown here is derived from an EMBL/GenBank/DDBJ whole genome shotgun (WGS) entry which is preliminary data.</text>
</comment>
<proteinExistence type="predicted"/>
<dbReference type="PANTHER" id="PTHR10231">
    <property type="entry name" value="NUCLEOTIDE-SUGAR TRANSMEMBRANE TRANSPORTER"/>
    <property type="match status" value="1"/>
</dbReference>
<dbReference type="NCBIfam" id="TIGR00803">
    <property type="entry name" value="nst"/>
    <property type="match status" value="1"/>
</dbReference>
<keyword evidence="3 6" id="KW-1133">Transmembrane helix</keyword>
<keyword evidence="8" id="KW-1185">Reference proteome</keyword>
<evidence type="ECO:0000256" key="3">
    <source>
        <dbReference type="ARBA" id="ARBA00022989"/>
    </source>
</evidence>
<evidence type="ECO:0000313" key="8">
    <source>
        <dbReference type="Proteomes" id="UP001050691"/>
    </source>
</evidence>
<evidence type="ECO:0000313" key="7">
    <source>
        <dbReference type="EMBL" id="GJJ16002.1"/>
    </source>
</evidence>
<dbReference type="EMBL" id="BPWL01000012">
    <property type="protein sequence ID" value="GJJ16002.1"/>
    <property type="molecule type" value="Genomic_DNA"/>
</dbReference>
<keyword evidence="2 6" id="KW-0812">Transmembrane</keyword>
<feature type="region of interest" description="Disordered" evidence="5">
    <location>
        <begin position="509"/>
        <end position="555"/>
    </location>
</feature>
<evidence type="ECO:0000256" key="6">
    <source>
        <dbReference type="SAM" id="Phobius"/>
    </source>
</evidence>
<feature type="compositionally biased region" description="Pro residues" evidence="5">
    <location>
        <begin position="438"/>
        <end position="449"/>
    </location>
</feature>
<feature type="transmembrane region" description="Helical" evidence="6">
    <location>
        <begin position="197"/>
        <end position="217"/>
    </location>
</feature>
<evidence type="ECO:0000256" key="2">
    <source>
        <dbReference type="ARBA" id="ARBA00022692"/>
    </source>
</evidence>
<dbReference type="GO" id="GO:0000139">
    <property type="term" value="C:Golgi membrane"/>
    <property type="evidence" value="ECO:0007669"/>
    <property type="project" value="InterPro"/>
</dbReference>
<evidence type="ECO:0008006" key="9">
    <source>
        <dbReference type="Google" id="ProtNLM"/>
    </source>
</evidence>
<feature type="transmembrane region" description="Helical" evidence="6">
    <location>
        <begin position="245"/>
        <end position="265"/>
    </location>
</feature>
<sequence length="555" mass="60492">MHISRTTTPPSEQYSAASAVLLNELFKGSISLAIAMYRIQISSRTNTTQIHLHSLVPWNWPWRRTMSDIFSSDCWKLSIPAILYVFQNNLQYVAASNLDAATFQVTYQMKILTTAGFSVILLRKQLSKLKWGALFLLALGVGIVQIQSGDSHAKHTEGMTHMNPITGFLAVCAACFTSGLAGVYFEMVLKNSTTDLWIRNVQLSLFSLIPALLPAIWENNTDVGSSSFFSALITLPARLLHNFTFWAWATVLTQVLGGLITALVIKHADNILKGFATSLSIVLSFIASVILFQFPITGTFLLGAIVVLVATWLYNRRDGSPTVITPSVGTSPLSIGDSRGRTRNRMEREHENIKLYAIKSNSSHDNMINVIYPSSSQRATTSSSPLPHRRFQTDIEVSSSNSNLVSPIDTGFDLDITTQNTTIEKAKTLLSKLGISPSPSPAPSRPHSPLPLIRSSSSENLSPPPFHATPNHMGSPSHPIYTPPPSRPSSPTKIMLQVTQMVHLGVSSVKVGSTSSRAGSRKGSGDSVRSSWEERRGSNGNVNGVRTSSESEGKD</sequence>
<evidence type="ECO:0000256" key="4">
    <source>
        <dbReference type="ARBA" id="ARBA00023136"/>
    </source>
</evidence>
<keyword evidence="4 6" id="KW-0472">Membrane</keyword>
<dbReference type="GO" id="GO:0015165">
    <property type="term" value="F:pyrimidine nucleotide-sugar transmembrane transporter activity"/>
    <property type="evidence" value="ECO:0007669"/>
    <property type="project" value="InterPro"/>
</dbReference>
<organism evidence="7 8">
    <name type="scientific">Clathrus columnatus</name>
    <dbReference type="NCBI Taxonomy" id="1419009"/>
    <lineage>
        <taxon>Eukaryota</taxon>
        <taxon>Fungi</taxon>
        <taxon>Dikarya</taxon>
        <taxon>Basidiomycota</taxon>
        <taxon>Agaricomycotina</taxon>
        <taxon>Agaricomycetes</taxon>
        <taxon>Phallomycetidae</taxon>
        <taxon>Phallales</taxon>
        <taxon>Clathraceae</taxon>
        <taxon>Clathrus</taxon>
    </lineage>
</organism>
<evidence type="ECO:0000256" key="1">
    <source>
        <dbReference type="ARBA" id="ARBA00004141"/>
    </source>
</evidence>
<feature type="transmembrane region" description="Helical" evidence="6">
    <location>
        <begin position="131"/>
        <end position="148"/>
    </location>
</feature>
<reference evidence="7" key="1">
    <citation type="submission" date="2021-10" db="EMBL/GenBank/DDBJ databases">
        <title>De novo Genome Assembly of Clathrus columnatus (Basidiomycota, Fungi) Using Illumina and Nanopore Sequence Data.</title>
        <authorList>
            <person name="Ogiso-Tanaka E."/>
            <person name="Itagaki H."/>
            <person name="Hosoya T."/>
            <person name="Hosaka K."/>
        </authorList>
    </citation>
    <scope>NUCLEOTIDE SEQUENCE</scope>
    <source>
        <strain evidence="7">MO-923</strain>
    </source>
</reference>
<feature type="transmembrane region" description="Helical" evidence="6">
    <location>
        <begin position="272"/>
        <end position="292"/>
    </location>
</feature>
<feature type="compositionally biased region" description="Polar residues" evidence="5">
    <location>
        <begin position="538"/>
        <end position="548"/>
    </location>
</feature>
<feature type="transmembrane region" description="Helical" evidence="6">
    <location>
        <begin position="298"/>
        <end position="315"/>
    </location>
</feature>
<evidence type="ECO:0000256" key="5">
    <source>
        <dbReference type="SAM" id="MobiDB-lite"/>
    </source>
</evidence>
<feature type="region of interest" description="Disordered" evidence="5">
    <location>
        <begin position="434"/>
        <end position="492"/>
    </location>
</feature>
<protein>
    <recommendedName>
        <fullName evidence="9">UDP-galactose transporter</fullName>
    </recommendedName>
</protein>
<dbReference type="InterPro" id="IPR007271">
    <property type="entry name" value="Nuc_sug_transpt"/>
</dbReference>
<accession>A0AAV5AQG1</accession>
<dbReference type="Pfam" id="PF04142">
    <property type="entry name" value="Nuc_sug_transp"/>
    <property type="match status" value="1"/>
</dbReference>
<feature type="transmembrane region" description="Helical" evidence="6">
    <location>
        <begin position="168"/>
        <end position="185"/>
    </location>
</feature>
<comment type="subcellular location">
    <subcellularLocation>
        <location evidence="1">Membrane</location>
        <topology evidence="1">Multi-pass membrane protein</topology>
    </subcellularLocation>
</comment>
<name>A0AAV5AQG1_9AGAM</name>
<dbReference type="Proteomes" id="UP001050691">
    <property type="component" value="Unassembled WGS sequence"/>
</dbReference>